<dbReference type="GO" id="GO:0005770">
    <property type="term" value="C:late endosome"/>
    <property type="evidence" value="ECO:0007669"/>
    <property type="project" value="UniProtKB-SubCell"/>
</dbReference>
<dbReference type="PANTHER" id="PTHR15664:SF6">
    <property type="entry name" value="TRANSMEMBRANE PROTEIN 230"/>
    <property type="match status" value="1"/>
</dbReference>
<feature type="transmembrane region" description="Helical" evidence="18">
    <location>
        <begin position="121"/>
        <end position="139"/>
    </location>
</feature>
<dbReference type="GO" id="GO:0005794">
    <property type="term" value="C:Golgi apparatus"/>
    <property type="evidence" value="ECO:0007669"/>
    <property type="project" value="UniProtKB-SubCell"/>
</dbReference>
<evidence type="ECO:0000256" key="4">
    <source>
        <dbReference type="ARBA" id="ARBA00004412"/>
    </source>
</evidence>
<comment type="similarity">
    <text evidence="8">Belongs to the TMEM134/TMEM230 family.</text>
</comment>
<evidence type="ECO:0000256" key="2">
    <source>
        <dbReference type="ARBA" id="ARBA00004172"/>
    </source>
</evidence>
<dbReference type="AlphaFoldDB" id="A0A8K0DIM2"/>
<proteinExistence type="inferred from homology"/>
<keyword evidence="9 18" id="KW-0812">Transmembrane</keyword>
<keyword evidence="15" id="KW-0968">Cytoplasmic vesicle</keyword>
<keyword evidence="13" id="KW-0333">Golgi apparatus</keyword>
<dbReference type="InterPro" id="IPR008590">
    <property type="entry name" value="TMEM_230/134"/>
</dbReference>
<dbReference type="Pfam" id="PF05915">
    <property type="entry name" value="TMEM_230_134"/>
    <property type="match status" value="1"/>
</dbReference>
<dbReference type="InterPro" id="IPR044234">
    <property type="entry name" value="TMEM230"/>
</dbReference>
<dbReference type="PANTHER" id="PTHR15664">
    <property type="entry name" value="C20ORF30 PROTEIN"/>
    <property type="match status" value="1"/>
</dbReference>
<evidence type="ECO:0000313" key="20">
    <source>
        <dbReference type="Proteomes" id="UP000801492"/>
    </source>
</evidence>
<dbReference type="OrthoDB" id="5597044at2759"/>
<evidence type="ECO:0000256" key="15">
    <source>
        <dbReference type="ARBA" id="ARBA00023329"/>
    </source>
</evidence>
<evidence type="ECO:0000256" key="16">
    <source>
        <dbReference type="ARBA" id="ARBA00024003"/>
    </source>
</evidence>
<evidence type="ECO:0000256" key="7">
    <source>
        <dbReference type="ARBA" id="ARBA00004603"/>
    </source>
</evidence>
<evidence type="ECO:0000256" key="1">
    <source>
        <dbReference type="ARBA" id="ARBA00004141"/>
    </source>
</evidence>
<dbReference type="GO" id="GO:0055037">
    <property type="term" value="C:recycling endosome"/>
    <property type="evidence" value="ECO:0007669"/>
    <property type="project" value="UniProtKB-SubCell"/>
</dbReference>
<evidence type="ECO:0000256" key="3">
    <source>
        <dbReference type="ARBA" id="ARBA00004234"/>
    </source>
</evidence>
<evidence type="ECO:0000256" key="13">
    <source>
        <dbReference type="ARBA" id="ARBA00023034"/>
    </source>
</evidence>
<organism evidence="19 20">
    <name type="scientific">Ignelater luminosus</name>
    <name type="common">Cucubano</name>
    <name type="synonym">Pyrophorus luminosus</name>
    <dbReference type="NCBI Taxonomy" id="2038154"/>
    <lineage>
        <taxon>Eukaryota</taxon>
        <taxon>Metazoa</taxon>
        <taxon>Ecdysozoa</taxon>
        <taxon>Arthropoda</taxon>
        <taxon>Hexapoda</taxon>
        <taxon>Insecta</taxon>
        <taxon>Pterygota</taxon>
        <taxon>Neoptera</taxon>
        <taxon>Endopterygota</taxon>
        <taxon>Coleoptera</taxon>
        <taxon>Polyphaga</taxon>
        <taxon>Elateriformia</taxon>
        <taxon>Elateroidea</taxon>
        <taxon>Elateridae</taxon>
        <taxon>Agrypninae</taxon>
        <taxon>Pyrophorini</taxon>
        <taxon>Ignelater</taxon>
    </lineage>
</organism>
<dbReference type="EMBL" id="VTPC01000903">
    <property type="protein sequence ID" value="KAF2903918.1"/>
    <property type="molecule type" value="Genomic_DNA"/>
</dbReference>
<evidence type="ECO:0000256" key="8">
    <source>
        <dbReference type="ARBA" id="ARBA00007743"/>
    </source>
</evidence>
<evidence type="ECO:0000256" key="17">
    <source>
        <dbReference type="ARBA" id="ARBA00024088"/>
    </source>
</evidence>
<name>A0A8K0DIM2_IGNLU</name>
<comment type="subcellular location">
    <subcellularLocation>
        <location evidence="5">Cytoplasmic vesicle</location>
        <location evidence="5">Autophagosome</location>
    </subcellularLocation>
    <subcellularLocation>
        <location evidence="3">Cytoplasmic vesicle</location>
        <location evidence="3">Secretory vesicle</location>
        <location evidence="3">Synaptic vesicle</location>
    </subcellularLocation>
    <subcellularLocation>
        <location evidence="4">Early endosome</location>
    </subcellularLocation>
    <subcellularLocation>
        <location evidence="6">Golgi apparatus</location>
        <location evidence="6">trans-Golgi network</location>
    </subcellularLocation>
    <subcellularLocation>
        <location evidence="7">Late endosome</location>
    </subcellularLocation>
    <subcellularLocation>
        <location evidence="1">Membrane</location>
        <topology evidence="1">Multi-pass membrane protein</topology>
    </subcellularLocation>
    <subcellularLocation>
        <location evidence="2">Recycling endosome</location>
    </subcellularLocation>
</comment>
<accession>A0A8K0DIM2</accession>
<dbReference type="Proteomes" id="UP000801492">
    <property type="component" value="Unassembled WGS sequence"/>
</dbReference>
<evidence type="ECO:0000256" key="5">
    <source>
        <dbReference type="ARBA" id="ARBA00004419"/>
    </source>
</evidence>
<sequence length="161" mass="18479">MNFEFELNPQRHLPFSFDSQGRTLTQQLTFLPTMSLHSITEYLDDIKMSRRRGKDYEHVDYTKLTATDNGFVDAQFIHPPPKIPWKAVTLAALLFIAGSALLVIGSLVVSGHIDSKYSDRMWPMIILGILMFIPGAYHVRIAYYAYRQVPGYSFDDIPEFD</sequence>
<evidence type="ECO:0000256" key="6">
    <source>
        <dbReference type="ARBA" id="ARBA00004601"/>
    </source>
</evidence>
<dbReference type="GO" id="GO:0008021">
    <property type="term" value="C:synaptic vesicle"/>
    <property type="evidence" value="ECO:0007669"/>
    <property type="project" value="UniProtKB-SubCell"/>
</dbReference>
<keyword evidence="12" id="KW-0770">Synapse</keyword>
<dbReference type="GO" id="GO:0016020">
    <property type="term" value="C:membrane"/>
    <property type="evidence" value="ECO:0007669"/>
    <property type="project" value="UniProtKB-SubCell"/>
</dbReference>
<evidence type="ECO:0000256" key="12">
    <source>
        <dbReference type="ARBA" id="ARBA00023018"/>
    </source>
</evidence>
<protein>
    <recommendedName>
        <fullName evidence="17">Transmembrane protein 230</fullName>
    </recommendedName>
</protein>
<evidence type="ECO:0000256" key="10">
    <source>
        <dbReference type="ARBA" id="ARBA00022753"/>
    </source>
</evidence>
<comment type="caution">
    <text evidence="19">The sequence shown here is derived from an EMBL/GenBank/DDBJ whole genome shotgun (WGS) entry which is preliminary data.</text>
</comment>
<evidence type="ECO:0000256" key="18">
    <source>
        <dbReference type="SAM" id="Phobius"/>
    </source>
</evidence>
<gene>
    <name evidence="19" type="ORF">ILUMI_02258</name>
</gene>
<keyword evidence="20" id="KW-1185">Reference proteome</keyword>
<dbReference type="GO" id="GO:0005776">
    <property type="term" value="C:autophagosome"/>
    <property type="evidence" value="ECO:0007669"/>
    <property type="project" value="UniProtKB-SubCell"/>
</dbReference>
<evidence type="ECO:0000313" key="19">
    <source>
        <dbReference type="EMBL" id="KAF2903918.1"/>
    </source>
</evidence>
<evidence type="ECO:0000256" key="14">
    <source>
        <dbReference type="ARBA" id="ARBA00023136"/>
    </source>
</evidence>
<evidence type="ECO:0000256" key="9">
    <source>
        <dbReference type="ARBA" id="ARBA00022692"/>
    </source>
</evidence>
<keyword evidence="10" id="KW-0967">Endosome</keyword>
<evidence type="ECO:0000256" key="11">
    <source>
        <dbReference type="ARBA" id="ARBA00022989"/>
    </source>
</evidence>
<keyword evidence="11 18" id="KW-1133">Transmembrane helix</keyword>
<keyword evidence="14 18" id="KW-0472">Membrane</keyword>
<feature type="transmembrane region" description="Helical" evidence="18">
    <location>
        <begin position="87"/>
        <end position="109"/>
    </location>
</feature>
<dbReference type="GO" id="GO:0005769">
    <property type="term" value="C:early endosome"/>
    <property type="evidence" value="ECO:0007669"/>
    <property type="project" value="UniProtKB-SubCell"/>
</dbReference>
<comment type="function">
    <text evidence="16">Involved in trafficking and recycling of synaptic vesicles.</text>
</comment>
<reference evidence="19" key="1">
    <citation type="submission" date="2019-08" db="EMBL/GenBank/DDBJ databases">
        <title>The genome of the North American firefly Photinus pyralis.</title>
        <authorList>
            <consortium name="Photinus pyralis genome working group"/>
            <person name="Fallon T.R."/>
            <person name="Sander Lower S.E."/>
            <person name="Weng J.-K."/>
        </authorList>
    </citation>
    <scope>NUCLEOTIDE SEQUENCE</scope>
    <source>
        <strain evidence="19">TRF0915ILg1</strain>
        <tissue evidence="19">Whole body</tissue>
    </source>
</reference>